<dbReference type="Proteomes" id="UP000095023">
    <property type="component" value="Unassembled WGS sequence"/>
</dbReference>
<evidence type="ECO:0000256" key="1">
    <source>
        <dbReference type="ARBA" id="ARBA00001974"/>
    </source>
</evidence>
<dbReference type="PANTHER" id="PTHR12645:SF1">
    <property type="entry name" value="FAD-LINKED SULFHYDRYL OXIDASE ERV2"/>
    <property type="match status" value="1"/>
</dbReference>
<reference evidence="9" key="1">
    <citation type="submission" date="2016-02" db="EMBL/GenBank/DDBJ databases">
        <title>Comparative genomics of biotechnologically important yeasts.</title>
        <authorList>
            <consortium name="DOE Joint Genome Institute"/>
            <person name="Riley R."/>
            <person name="Haridas S."/>
            <person name="Wolfe K.H."/>
            <person name="Lopes M.R."/>
            <person name="Hittinger C.T."/>
            <person name="Goker M."/>
            <person name="Salamov A."/>
            <person name="Wisecaver J."/>
            <person name="Long T.M."/>
            <person name="Aerts A.L."/>
            <person name="Barry K."/>
            <person name="Choi C."/>
            <person name="Clum A."/>
            <person name="Coughlan A.Y."/>
            <person name="Deshpande S."/>
            <person name="Douglass A.P."/>
            <person name="Hanson S.J."/>
            <person name="Klenk H.-P."/>
            <person name="Labutti K."/>
            <person name="Lapidus A."/>
            <person name="Lindquist E."/>
            <person name="Lipzen A."/>
            <person name="Meier-Kolthoff J.P."/>
            <person name="Ohm R.A."/>
            <person name="Otillar R.P."/>
            <person name="Pangilinan J."/>
            <person name="Peng Y."/>
            <person name="Rokas A."/>
            <person name="Rosa C.A."/>
            <person name="Scheuner C."/>
            <person name="Sibirny A.A."/>
            <person name="Slot J.C."/>
            <person name="Stielow J.B."/>
            <person name="Sun H."/>
            <person name="Kurtzman C.P."/>
            <person name="Blackwell M."/>
            <person name="Jeffries T.W."/>
            <person name="Grigoriev I.V."/>
        </authorList>
    </citation>
    <scope>NUCLEOTIDE SEQUENCE [LARGE SCALE GENOMIC DNA]</scope>
    <source>
        <strain evidence="9">NRRL Y-17796</strain>
    </source>
</reference>
<dbReference type="InterPro" id="IPR039799">
    <property type="entry name" value="ALR/ERV"/>
</dbReference>
<dbReference type="EC" id="1.8.3.2" evidence="6"/>
<sequence>MSIYIRRPIFLTLSAVCILGILFFLEASKPTIRNPAADAIVIAGDRETLVADHSIIEGKPIMPNLGNETIKAELGRASWKLFHTILARYPEKPTPEERQTLSDYIHLFSRVYPCGECAGHFQKLLKKFPPQTSSQAAAAQWGCFVHNQVNERLGKDLFNCDEVAELYKCGCDEPEAEEDLEDDSSSSKNLKSARTFTDDHLKDIVFDSAEDHVRGG</sequence>
<dbReference type="GO" id="GO:0060904">
    <property type="term" value="P:regulation of protein folding in endoplasmic reticulum"/>
    <property type="evidence" value="ECO:0007669"/>
    <property type="project" value="EnsemblFungi"/>
</dbReference>
<dbReference type="OrthoDB" id="59470at2759"/>
<dbReference type="FunFam" id="1.20.120.310:FF:000002">
    <property type="entry name" value="Sulfhydryl oxidase"/>
    <property type="match status" value="1"/>
</dbReference>
<evidence type="ECO:0000313" key="8">
    <source>
        <dbReference type="EMBL" id="ODV89402.1"/>
    </source>
</evidence>
<evidence type="ECO:0000259" key="7">
    <source>
        <dbReference type="PROSITE" id="PS51324"/>
    </source>
</evidence>
<comment type="cofactor">
    <cofactor evidence="1 6">
        <name>FAD</name>
        <dbReference type="ChEBI" id="CHEBI:57692"/>
    </cofactor>
</comment>
<dbReference type="GO" id="GO:0016971">
    <property type="term" value="F:flavin-dependent sulfhydryl oxidase activity"/>
    <property type="evidence" value="ECO:0007669"/>
    <property type="project" value="EnsemblFungi"/>
</dbReference>
<comment type="catalytic activity">
    <reaction evidence="6">
        <text>2 R'C(R)SH + O2 = R'C(R)S-S(R)CR' + H2O2</text>
        <dbReference type="Rhea" id="RHEA:17357"/>
        <dbReference type="ChEBI" id="CHEBI:15379"/>
        <dbReference type="ChEBI" id="CHEBI:16240"/>
        <dbReference type="ChEBI" id="CHEBI:16520"/>
        <dbReference type="ChEBI" id="CHEBI:17412"/>
        <dbReference type="EC" id="1.8.3.2"/>
    </reaction>
</comment>
<keyword evidence="3 6" id="KW-0274">FAD</keyword>
<evidence type="ECO:0000256" key="2">
    <source>
        <dbReference type="ARBA" id="ARBA00022630"/>
    </source>
</evidence>
<dbReference type="EMBL" id="KV453843">
    <property type="protein sequence ID" value="ODV89402.1"/>
    <property type="molecule type" value="Genomic_DNA"/>
</dbReference>
<dbReference type="PROSITE" id="PS51324">
    <property type="entry name" value="ERV_ALR"/>
    <property type="match status" value="1"/>
</dbReference>
<dbReference type="InterPro" id="IPR017905">
    <property type="entry name" value="ERV/ALR_sulphydryl_oxidase"/>
</dbReference>
<dbReference type="GO" id="GO:0050660">
    <property type="term" value="F:flavin adenine dinucleotide binding"/>
    <property type="evidence" value="ECO:0007669"/>
    <property type="project" value="TreeGrafter"/>
</dbReference>
<dbReference type="Pfam" id="PF04777">
    <property type="entry name" value="Evr1_Alr"/>
    <property type="match status" value="1"/>
</dbReference>
<dbReference type="GO" id="GO:0005739">
    <property type="term" value="C:mitochondrion"/>
    <property type="evidence" value="ECO:0007669"/>
    <property type="project" value="TreeGrafter"/>
</dbReference>
<gene>
    <name evidence="8" type="ORF">CANCADRAFT_65940</name>
</gene>
<evidence type="ECO:0000256" key="4">
    <source>
        <dbReference type="ARBA" id="ARBA00023002"/>
    </source>
</evidence>
<name>A0A1E4TCB1_9ASCO</name>
<evidence type="ECO:0000256" key="6">
    <source>
        <dbReference type="RuleBase" id="RU371123"/>
    </source>
</evidence>
<keyword evidence="5" id="KW-1015">Disulfide bond</keyword>
<dbReference type="Gene3D" id="1.20.120.310">
    <property type="entry name" value="ERV/ALR sulfhydryl oxidase domain"/>
    <property type="match status" value="1"/>
</dbReference>
<evidence type="ECO:0000256" key="5">
    <source>
        <dbReference type="ARBA" id="ARBA00023157"/>
    </source>
</evidence>
<dbReference type="PANTHER" id="PTHR12645">
    <property type="entry name" value="ALR/ERV"/>
    <property type="match status" value="1"/>
</dbReference>
<dbReference type="SUPFAM" id="SSF69000">
    <property type="entry name" value="FAD-dependent thiol oxidase"/>
    <property type="match status" value="1"/>
</dbReference>
<proteinExistence type="predicted"/>
<keyword evidence="2 6" id="KW-0285">Flavoprotein</keyword>
<evidence type="ECO:0000256" key="3">
    <source>
        <dbReference type="ARBA" id="ARBA00022827"/>
    </source>
</evidence>
<dbReference type="GO" id="GO:0005789">
    <property type="term" value="C:endoplasmic reticulum membrane"/>
    <property type="evidence" value="ECO:0007669"/>
    <property type="project" value="EnsemblFungi"/>
</dbReference>
<dbReference type="AlphaFoldDB" id="A0A1E4TCB1"/>
<organism evidence="8 9">
    <name type="scientific">Tortispora caseinolytica NRRL Y-17796</name>
    <dbReference type="NCBI Taxonomy" id="767744"/>
    <lineage>
        <taxon>Eukaryota</taxon>
        <taxon>Fungi</taxon>
        <taxon>Dikarya</taxon>
        <taxon>Ascomycota</taxon>
        <taxon>Saccharomycotina</taxon>
        <taxon>Trigonopsidomycetes</taxon>
        <taxon>Trigonopsidales</taxon>
        <taxon>Trigonopsidaceae</taxon>
        <taxon>Tortispora</taxon>
    </lineage>
</organism>
<evidence type="ECO:0000313" key="9">
    <source>
        <dbReference type="Proteomes" id="UP000095023"/>
    </source>
</evidence>
<feature type="domain" description="ERV/ALR sulfhydryl oxidase" evidence="7">
    <location>
        <begin position="67"/>
        <end position="167"/>
    </location>
</feature>
<accession>A0A1E4TCB1</accession>
<dbReference type="InterPro" id="IPR036774">
    <property type="entry name" value="ERV/ALR_sulphydryl_oxid_sf"/>
</dbReference>
<keyword evidence="9" id="KW-1185">Reference proteome</keyword>
<protein>
    <recommendedName>
        <fullName evidence="6">Sulfhydryl oxidase</fullName>
        <ecNumber evidence="6">1.8.3.2</ecNumber>
    </recommendedName>
</protein>
<keyword evidence="4 6" id="KW-0560">Oxidoreductase</keyword>